<dbReference type="PRINTS" id="PR00469">
    <property type="entry name" value="PNDRDTASEII"/>
</dbReference>
<dbReference type="OMA" id="EPLNWAG"/>
<comment type="similarity">
    <text evidence="2">Belongs to the FAD-binding monooxygenase family.</text>
</comment>
<sequence>MGSMPEEKIEYVDVLLVGAGFASFTLLNRLRKLGLSVRIYEKGAASGGIWYWNCYPGARVDSDTPIYQLFDKELWEDFTYKERYPAWPELRRYFQHVEKKWNISEYTTYNKCVDTATFDTKTDLWTIESSDETKIQARWFMPCIGFASKHYSPPFPGLSNFKGEVYHTAKWPQHGVNFRGKRVAVIGQGASGIQTVQDLSPKVKEMTVYIRTPNLCLPMNQRTLDPEEEERKKKDGTYEKAIQDTRSTFSGFTYDFIGKNTFDDTPEEREAFYHKQLVQEGGFKYWLNTYDDMLFDNAANDEAYNFWRKTVLKRVTDPEKQKILAPEIKPHPWGTKRPSLEQNFYEVIDKPHVELIDLNTNPIQTVEEKGLVTPLGLKEIDVLILATGFDSVTGSLAQLNIRNVQDETIAHHWRDGTRTSMGIAIPGFPNMFFLYGPQAPTAFSNGPSCTQFQAEFVEEMMKKVLQDGITRIDAKKEAEEDWCRRMNEKWNATLFPLAKSWYQGANIPGRKVEPLNWAGGMVEYTDSLHKSLENHYQGWNVYKEGVKV</sequence>
<keyword evidence="7" id="KW-0503">Monooxygenase</keyword>
<evidence type="ECO:0000313" key="8">
    <source>
        <dbReference type="EMBL" id="EMF09246.1"/>
    </source>
</evidence>
<evidence type="ECO:0000256" key="7">
    <source>
        <dbReference type="ARBA" id="ARBA00023033"/>
    </source>
</evidence>
<dbReference type="RefSeq" id="XP_016757367.1">
    <property type="nucleotide sequence ID" value="XM_016906755.1"/>
</dbReference>
<dbReference type="GO" id="GO:0050660">
    <property type="term" value="F:flavin adenine dinucleotide binding"/>
    <property type="evidence" value="ECO:0007669"/>
    <property type="project" value="InterPro"/>
</dbReference>
<keyword evidence="5" id="KW-0521">NADP</keyword>
<dbReference type="HOGENOM" id="CLU_006937_8_0_1"/>
<dbReference type="eggNOG" id="KOG1399">
    <property type="taxonomic scope" value="Eukaryota"/>
</dbReference>
<keyword evidence="6" id="KW-0560">Oxidoreductase</keyword>
<dbReference type="Proteomes" id="UP000016931">
    <property type="component" value="Unassembled WGS sequence"/>
</dbReference>
<dbReference type="GO" id="GO:0004499">
    <property type="term" value="F:N,N-dimethylaniline monooxygenase activity"/>
    <property type="evidence" value="ECO:0007669"/>
    <property type="project" value="InterPro"/>
</dbReference>
<keyword evidence="4" id="KW-0274">FAD</keyword>
<accession>N1QD93</accession>
<dbReference type="OrthoDB" id="66881at2759"/>
<proteinExistence type="inferred from homology"/>
<dbReference type="InterPro" id="IPR020946">
    <property type="entry name" value="Flavin_mOase-like"/>
</dbReference>
<dbReference type="PANTHER" id="PTHR43098:SF3">
    <property type="entry name" value="L-ORNITHINE N(5)-MONOOXYGENASE-RELATED"/>
    <property type="match status" value="1"/>
</dbReference>
<gene>
    <name evidence="8" type="ORF">SEPMUDRAFT_151344</name>
</gene>
<reference evidence="8 9" key="1">
    <citation type="journal article" date="2012" name="PLoS Pathog.">
        <title>Diverse lifestyles and strategies of plant pathogenesis encoded in the genomes of eighteen Dothideomycetes fungi.</title>
        <authorList>
            <person name="Ohm R.A."/>
            <person name="Feau N."/>
            <person name="Henrissat B."/>
            <person name="Schoch C.L."/>
            <person name="Horwitz B.A."/>
            <person name="Barry K.W."/>
            <person name="Condon B.J."/>
            <person name="Copeland A.C."/>
            <person name="Dhillon B."/>
            <person name="Glaser F."/>
            <person name="Hesse C.N."/>
            <person name="Kosti I."/>
            <person name="LaButti K."/>
            <person name="Lindquist E.A."/>
            <person name="Lucas S."/>
            <person name="Salamov A.A."/>
            <person name="Bradshaw R.E."/>
            <person name="Ciuffetti L."/>
            <person name="Hamelin R.C."/>
            <person name="Kema G.H.J."/>
            <person name="Lawrence C."/>
            <person name="Scott J.A."/>
            <person name="Spatafora J.W."/>
            <person name="Turgeon B.G."/>
            <person name="de Wit P.J.G.M."/>
            <person name="Zhong S."/>
            <person name="Goodwin S.B."/>
            <person name="Grigoriev I.V."/>
        </authorList>
    </citation>
    <scope>NUCLEOTIDE SEQUENCE [LARGE SCALE GENOMIC DNA]</scope>
    <source>
        <strain evidence="8 9">SO2202</strain>
    </source>
</reference>
<evidence type="ECO:0000256" key="2">
    <source>
        <dbReference type="ARBA" id="ARBA00010139"/>
    </source>
</evidence>
<evidence type="ECO:0000256" key="6">
    <source>
        <dbReference type="ARBA" id="ARBA00023002"/>
    </source>
</evidence>
<dbReference type="EMBL" id="KB456269">
    <property type="protein sequence ID" value="EMF09246.1"/>
    <property type="molecule type" value="Genomic_DNA"/>
</dbReference>
<dbReference type="Pfam" id="PF00743">
    <property type="entry name" value="FMO-like"/>
    <property type="match status" value="1"/>
</dbReference>
<evidence type="ECO:0000313" key="9">
    <source>
        <dbReference type="Proteomes" id="UP000016931"/>
    </source>
</evidence>
<name>N1QD93_SPHMS</name>
<dbReference type="InterPro" id="IPR036188">
    <property type="entry name" value="FAD/NAD-bd_sf"/>
</dbReference>
<comment type="cofactor">
    <cofactor evidence="1">
        <name>FAD</name>
        <dbReference type="ChEBI" id="CHEBI:57692"/>
    </cofactor>
</comment>
<protein>
    <submittedName>
        <fullName evidence="8">FAD/NAD(P)-binding domain-containing protein</fullName>
    </submittedName>
</protein>
<dbReference type="InterPro" id="IPR050775">
    <property type="entry name" value="FAD-binding_Monooxygenases"/>
</dbReference>
<dbReference type="Gene3D" id="3.50.50.60">
    <property type="entry name" value="FAD/NAD(P)-binding domain"/>
    <property type="match status" value="2"/>
</dbReference>
<evidence type="ECO:0000256" key="1">
    <source>
        <dbReference type="ARBA" id="ARBA00001974"/>
    </source>
</evidence>
<keyword evidence="3" id="KW-0285">Flavoprotein</keyword>
<dbReference type="AlphaFoldDB" id="N1QD93"/>
<dbReference type="GeneID" id="27903892"/>
<evidence type="ECO:0000256" key="5">
    <source>
        <dbReference type="ARBA" id="ARBA00022857"/>
    </source>
</evidence>
<dbReference type="GO" id="GO:0050661">
    <property type="term" value="F:NADP binding"/>
    <property type="evidence" value="ECO:0007669"/>
    <property type="project" value="InterPro"/>
</dbReference>
<keyword evidence="9" id="KW-1185">Reference proteome</keyword>
<dbReference type="SUPFAM" id="SSF51905">
    <property type="entry name" value="FAD/NAD(P)-binding domain"/>
    <property type="match status" value="2"/>
</dbReference>
<evidence type="ECO:0000256" key="3">
    <source>
        <dbReference type="ARBA" id="ARBA00022630"/>
    </source>
</evidence>
<evidence type="ECO:0000256" key="4">
    <source>
        <dbReference type="ARBA" id="ARBA00022827"/>
    </source>
</evidence>
<organism evidence="8 9">
    <name type="scientific">Sphaerulina musiva (strain SO2202)</name>
    <name type="common">Poplar stem canker fungus</name>
    <name type="synonym">Septoria musiva</name>
    <dbReference type="NCBI Taxonomy" id="692275"/>
    <lineage>
        <taxon>Eukaryota</taxon>
        <taxon>Fungi</taxon>
        <taxon>Dikarya</taxon>
        <taxon>Ascomycota</taxon>
        <taxon>Pezizomycotina</taxon>
        <taxon>Dothideomycetes</taxon>
        <taxon>Dothideomycetidae</taxon>
        <taxon>Mycosphaerellales</taxon>
        <taxon>Mycosphaerellaceae</taxon>
        <taxon>Sphaerulina</taxon>
    </lineage>
</organism>
<dbReference type="PANTHER" id="PTHR43098">
    <property type="entry name" value="L-ORNITHINE N(5)-MONOOXYGENASE-RELATED"/>
    <property type="match status" value="1"/>
</dbReference>